<dbReference type="GO" id="GO:0031267">
    <property type="term" value="F:small GTPase binding"/>
    <property type="evidence" value="ECO:0007669"/>
    <property type="project" value="Ensembl"/>
</dbReference>
<sequence length="574" mass="65056">MSAFCLGLAGRASAPAEPDSACCMELPAAARDEVQSPAAAAALISFPGGSGELELALEEELALLAAEERPSDPGEHPQAEPGSLAEGAGPQPPPSQDPELLSVIRQKEKDLVLAARLGKALLERNQDMSRQYEQMHKELTDKLEHLEQEKHELRRRFENREGEWEGRVSELESDVKQLQDELERQQVHLREADREKTRAVQELSEQNQRLLDQLSRASEVERQLSMQVHALREDFREKNSSTNQHIVRLESLQAEIKMLSDRKRELEHRLSATLEENDLLQGTVEELQDRVLILERQGHDKDLQLHQSHLELQEVRLSCRQLQVKVEELTEERSLQSSAATSTSLLSEIEQSMEAEELEQEREQLRLQLWEAYCQVRYLCSHLRGNDSADSAVSTDSSMDESSETSSAKDVPAGSLRTALNELKRLIQSIVDGMEPTVTLLSVEMTALKEERDRLRVTSEDKEPKEQLQKAIKDRDEAIAKKNAVELELAKCRMDMMSLNSQLLDAIQQKLNLSQQLEAWQDDMHRVIDRQLMDTHLKERSQPAAALCRGHSAGRGDEPSTAEGKRLFSFFRKI</sequence>
<dbReference type="PANTHER" id="PTHR32123:SF12">
    <property type="entry name" value="BICD FAMILY-LIKE CARGO ADAPTER 1"/>
    <property type="match status" value="1"/>
</dbReference>
<dbReference type="GO" id="GO:0047496">
    <property type="term" value="P:vesicle transport along microtubule"/>
    <property type="evidence" value="ECO:0007669"/>
    <property type="project" value="TreeGrafter"/>
</dbReference>
<feature type="region of interest" description="Disordered" evidence="3">
    <location>
        <begin position="63"/>
        <end position="98"/>
    </location>
</feature>
<protein>
    <submittedName>
        <fullName evidence="4">BICD family like cargo adaptor 1</fullName>
    </submittedName>
</protein>
<dbReference type="Ensembl" id="ENSRBIT00000040851.1">
    <property type="protein sequence ID" value="ENSRBIP00000017002.1"/>
    <property type="gene ID" value="ENSRBIG00000032516.1"/>
</dbReference>
<dbReference type="CTD" id="92558"/>
<accession>A0A2K6L0H3</accession>
<evidence type="ECO:0000256" key="3">
    <source>
        <dbReference type="SAM" id="MobiDB-lite"/>
    </source>
</evidence>
<evidence type="ECO:0000313" key="5">
    <source>
        <dbReference type="Proteomes" id="UP000233180"/>
    </source>
</evidence>
<reference evidence="4 5" key="1">
    <citation type="submission" date="2016-06" db="EMBL/GenBank/DDBJ databases">
        <title>Genome of Rhinopithecus bieti.</title>
        <authorList>
            <person name="Wu"/>
            <person name="C.-I. and Zhang"/>
            <person name="Y."/>
        </authorList>
    </citation>
    <scope>NUCLEOTIDE SEQUENCE</scope>
</reference>
<dbReference type="STRING" id="61621.ENSRBIP00000017002"/>
<feature type="coiled-coil region" evidence="2">
    <location>
        <begin position="249"/>
        <end position="375"/>
    </location>
</feature>
<dbReference type="GO" id="GO:0034452">
    <property type="term" value="F:dynactin binding"/>
    <property type="evidence" value="ECO:0007669"/>
    <property type="project" value="Ensembl"/>
</dbReference>
<dbReference type="GO" id="GO:0055107">
    <property type="term" value="P:Golgi to secretory granule transport"/>
    <property type="evidence" value="ECO:0007669"/>
    <property type="project" value="Ensembl"/>
</dbReference>
<dbReference type="AlphaFoldDB" id="A0A2K6L0H3"/>
<feature type="compositionally biased region" description="Low complexity" evidence="3">
    <location>
        <begin position="388"/>
        <end position="397"/>
    </location>
</feature>
<dbReference type="OMA" id="PRQFGQY"/>
<proteinExistence type="predicted"/>
<evidence type="ECO:0000256" key="1">
    <source>
        <dbReference type="ARBA" id="ARBA00023054"/>
    </source>
</evidence>
<evidence type="ECO:0000313" key="4">
    <source>
        <dbReference type="Ensembl" id="ENSRBIP00000017002.1"/>
    </source>
</evidence>
<gene>
    <name evidence="4" type="primary">BICDL1</name>
</gene>
<feature type="coiled-coil region" evidence="2">
    <location>
        <begin position="122"/>
        <end position="220"/>
    </location>
</feature>
<dbReference type="GO" id="GO:0005813">
    <property type="term" value="C:centrosome"/>
    <property type="evidence" value="ECO:0007669"/>
    <property type="project" value="Ensembl"/>
</dbReference>
<organism evidence="4 5">
    <name type="scientific">Rhinopithecus bieti</name>
    <name type="common">Black snub-nosed monkey</name>
    <name type="synonym">Pygathrix bieti</name>
    <dbReference type="NCBI Taxonomy" id="61621"/>
    <lineage>
        <taxon>Eukaryota</taxon>
        <taxon>Metazoa</taxon>
        <taxon>Chordata</taxon>
        <taxon>Craniata</taxon>
        <taxon>Vertebrata</taxon>
        <taxon>Euteleostomi</taxon>
        <taxon>Mammalia</taxon>
        <taxon>Eutheria</taxon>
        <taxon>Euarchontoglires</taxon>
        <taxon>Primates</taxon>
        <taxon>Haplorrhini</taxon>
        <taxon>Catarrhini</taxon>
        <taxon>Cercopithecidae</taxon>
        <taxon>Colobinae</taxon>
        <taxon>Rhinopithecus</taxon>
    </lineage>
</organism>
<dbReference type="InterPro" id="IPR051149">
    <property type="entry name" value="Spindly/BICDR_Dynein_Adapter"/>
</dbReference>
<reference evidence="4" key="2">
    <citation type="submission" date="2025-08" db="UniProtKB">
        <authorList>
            <consortium name="Ensembl"/>
        </authorList>
    </citation>
    <scope>IDENTIFICATION</scope>
</reference>
<name>A0A2K6L0H3_RHIBE</name>
<feature type="compositionally biased region" description="Basic and acidic residues" evidence="3">
    <location>
        <begin position="66"/>
        <end position="78"/>
    </location>
</feature>
<feature type="region of interest" description="Disordered" evidence="3">
    <location>
        <begin position="387"/>
        <end position="413"/>
    </location>
</feature>
<dbReference type="GeneTree" id="ENSGT00940000157442"/>
<feature type="coiled-coil region" evidence="2">
    <location>
        <begin position="468"/>
        <end position="523"/>
    </location>
</feature>
<accession>A0AAJ7HSX0</accession>
<reference evidence="4" key="3">
    <citation type="submission" date="2025-09" db="UniProtKB">
        <authorList>
            <consortium name="Ensembl"/>
        </authorList>
    </citation>
    <scope>IDENTIFICATION</scope>
</reference>
<dbReference type="GO" id="GO:0031175">
    <property type="term" value="P:neuron projection development"/>
    <property type="evidence" value="ECO:0007669"/>
    <property type="project" value="Ensembl"/>
</dbReference>
<dbReference type="Proteomes" id="UP000233180">
    <property type="component" value="Unassembled WGS sequence"/>
</dbReference>
<evidence type="ECO:0000256" key="2">
    <source>
        <dbReference type="SAM" id="Coils"/>
    </source>
</evidence>
<dbReference type="GeneID" id="108534005"/>
<dbReference type="RefSeq" id="XP_017734551.1">
    <property type="nucleotide sequence ID" value="XM_017879062.1"/>
</dbReference>
<keyword evidence="1 2" id="KW-0175">Coiled coil</keyword>
<dbReference type="PANTHER" id="PTHR32123">
    <property type="entry name" value="BICD FAMILY-LIKE CARGO ADAPTER"/>
    <property type="match status" value="1"/>
</dbReference>
<keyword evidence="5" id="KW-1185">Reference proteome</keyword>